<dbReference type="AlphaFoldDB" id="A0A1H9U3T0"/>
<evidence type="ECO:0000313" key="1">
    <source>
        <dbReference type="EMBL" id="SES04220.1"/>
    </source>
</evidence>
<dbReference type="RefSeq" id="WP_143063440.1">
    <property type="nucleotide sequence ID" value="NZ_CP047199.1"/>
</dbReference>
<protein>
    <submittedName>
        <fullName evidence="1">Uncharacterized protein</fullName>
    </submittedName>
</protein>
<dbReference type="EMBL" id="FOGQ01000007">
    <property type="protein sequence ID" value="SES04220.1"/>
    <property type="molecule type" value="Genomic_DNA"/>
</dbReference>
<dbReference type="GO" id="GO:0006355">
    <property type="term" value="P:regulation of DNA-templated transcription"/>
    <property type="evidence" value="ECO:0007669"/>
    <property type="project" value="InterPro"/>
</dbReference>
<gene>
    <name evidence="1" type="ORF">SAMN05661109_01649</name>
</gene>
<sequence>MHRIKVHCTCNQNAFNGQCIYSKERPVFNGRSMEAEAHAIIETTVAAEPSRRGDIQSPWLADMLERTKETGGIDTSIDVVVAAFGGLGLTVINPFEAG</sequence>
<keyword evidence="2" id="KW-1185">Reference proteome</keyword>
<dbReference type="Gene3D" id="1.10.1220.10">
    <property type="entry name" value="Met repressor-like"/>
    <property type="match status" value="1"/>
</dbReference>
<dbReference type="Proteomes" id="UP000198929">
    <property type="component" value="Unassembled WGS sequence"/>
</dbReference>
<organism evidence="1 2">
    <name type="scientific">Corynebacterium cystitidis DSM 20524</name>
    <dbReference type="NCBI Taxonomy" id="1121357"/>
    <lineage>
        <taxon>Bacteria</taxon>
        <taxon>Bacillati</taxon>
        <taxon>Actinomycetota</taxon>
        <taxon>Actinomycetes</taxon>
        <taxon>Mycobacteriales</taxon>
        <taxon>Corynebacteriaceae</taxon>
        <taxon>Corynebacterium</taxon>
    </lineage>
</organism>
<reference evidence="2" key="1">
    <citation type="submission" date="2016-10" db="EMBL/GenBank/DDBJ databases">
        <authorList>
            <person name="Varghese N."/>
            <person name="Submissions S."/>
        </authorList>
    </citation>
    <scope>NUCLEOTIDE SEQUENCE [LARGE SCALE GENOMIC DNA]</scope>
    <source>
        <strain evidence="2">DSM 20524</strain>
    </source>
</reference>
<proteinExistence type="predicted"/>
<dbReference type="InterPro" id="IPR013321">
    <property type="entry name" value="Arc_rbn_hlx_hlx"/>
</dbReference>
<accession>A0A1H9U3T0</accession>
<name>A0A1H9U3T0_9CORY</name>
<evidence type="ECO:0000313" key="2">
    <source>
        <dbReference type="Proteomes" id="UP000198929"/>
    </source>
</evidence>